<feature type="domain" description="Carbohydrate kinase FGGY N-terminal" evidence="8">
    <location>
        <begin position="9"/>
        <end position="244"/>
    </location>
</feature>
<dbReference type="Pfam" id="PF00370">
    <property type="entry name" value="FGGY_N"/>
    <property type="match status" value="1"/>
</dbReference>
<comment type="caution">
    <text evidence="10">The sequence shown here is derived from an EMBL/GenBank/DDBJ whole genome shotgun (WGS) entry which is preliminary data.</text>
</comment>
<evidence type="ECO:0000259" key="9">
    <source>
        <dbReference type="Pfam" id="PF02782"/>
    </source>
</evidence>
<keyword evidence="2" id="KW-0808">Transferase</keyword>
<comment type="similarity">
    <text evidence="1">Belongs to the FGGY kinase family.</text>
</comment>
<evidence type="ECO:0000313" key="10">
    <source>
        <dbReference type="EMBL" id="MBM3330436.1"/>
    </source>
</evidence>
<feature type="domain" description="Carbohydrate kinase FGGY C-terminal" evidence="9">
    <location>
        <begin position="256"/>
        <end position="444"/>
    </location>
</feature>
<evidence type="ECO:0000256" key="5">
    <source>
        <dbReference type="ARBA" id="ARBA00022840"/>
    </source>
</evidence>
<proteinExistence type="inferred from homology"/>
<protein>
    <submittedName>
        <fullName evidence="10">Rhamnulokinase</fullName>
    </submittedName>
</protein>
<keyword evidence="6" id="KW-1015">Disulfide bond</keyword>
<dbReference type="Gene3D" id="3.30.420.40">
    <property type="match status" value="2"/>
</dbReference>
<dbReference type="GO" id="GO:0008993">
    <property type="term" value="F:rhamnulokinase activity"/>
    <property type="evidence" value="ECO:0007669"/>
    <property type="project" value="InterPro"/>
</dbReference>
<evidence type="ECO:0000259" key="8">
    <source>
        <dbReference type="Pfam" id="PF00370"/>
    </source>
</evidence>
<dbReference type="SUPFAM" id="SSF53067">
    <property type="entry name" value="Actin-like ATPase domain"/>
    <property type="match status" value="2"/>
</dbReference>
<dbReference type="GO" id="GO:0004370">
    <property type="term" value="F:glycerol kinase activity"/>
    <property type="evidence" value="ECO:0007669"/>
    <property type="project" value="TreeGrafter"/>
</dbReference>
<dbReference type="Proteomes" id="UP000779900">
    <property type="component" value="Unassembled WGS sequence"/>
</dbReference>
<sequence>MIRPQRFLAFDLGAESGRSMMGELDDGRLGLRDVSRFPNRMLELNGHLFWDVWHLLSEVKSAMKACAEEQPISIGVDTWGVDFGLLAPDGTLLGLPYSYRDNRTAGAMSLFHRLVPRQRTFELTGIQFLPINTLYQLYSMKRDKSPLLDVAFNLLFMPDLLVYLLTGRKATEFTIATTSQLYNPTKQAWSAELLRALGLPRPFMQDIVQPGTEMGPLVPSVASEVGLKTTRVVATASHDTAAAVAAVPAEGTGWMFISAGTWSLVGVETETPIATSAALRHNFTNEGGVGGRFRFLKNVTGFWLLQQLVRSWREPAEYGALVKEAAEAQPLGVVLDPDAACLRAPGDMGTALVEFCRGTGQRAPRTRAGQVRAILEGLALKYRRVRDELEQVTGRRLDRVHVVGGGARNWLLCQMTADALGLPVFAGPAEATSVGNIMVQAMAAGLVSSLEEIRAVVRESSAVRRFRPRPSKEWDAAYKRFSGIVR</sequence>
<keyword evidence="4" id="KW-0418">Kinase</keyword>
<keyword evidence="7" id="KW-0684">Rhamnose metabolism</keyword>
<dbReference type="CDD" id="cd07771">
    <property type="entry name" value="ASKHA_NBD_FGGY_RhaB-like"/>
    <property type="match status" value="1"/>
</dbReference>
<dbReference type="Pfam" id="PF02782">
    <property type="entry name" value="FGGY_C"/>
    <property type="match status" value="1"/>
</dbReference>
<evidence type="ECO:0000256" key="1">
    <source>
        <dbReference type="ARBA" id="ARBA00009156"/>
    </source>
</evidence>
<keyword evidence="3" id="KW-0547">Nucleotide-binding</keyword>
<dbReference type="GO" id="GO:0005829">
    <property type="term" value="C:cytosol"/>
    <property type="evidence" value="ECO:0007669"/>
    <property type="project" value="TreeGrafter"/>
</dbReference>
<dbReference type="EMBL" id="VGIR01000003">
    <property type="protein sequence ID" value="MBM3330436.1"/>
    <property type="molecule type" value="Genomic_DNA"/>
</dbReference>
<dbReference type="PANTHER" id="PTHR10196:SF93">
    <property type="entry name" value="L-RHAMNULOKINASE"/>
    <property type="match status" value="1"/>
</dbReference>
<accession>A0A937XE47</accession>
<dbReference type="PANTHER" id="PTHR10196">
    <property type="entry name" value="SUGAR KINASE"/>
    <property type="match status" value="1"/>
</dbReference>
<evidence type="ECO:0000313" key="11">
    <source>
        <dbReference type="Proteomes" id="UP000779900"/>
    </source>
</evidence>
<dbReference type="InterPro" id="IPR018485">
    <property type="entry name" value="FGGY_C"/>
</dbReference>
<dbReference type="InterPro" id="IPR018484">
    <property type="entry name" value="FGGY_N"/>
</dbReference>
<reference evidence="10" key="1">
    <citation type="submission" date="2019-03" db="EMBL/GenBank/DDBJ databases">
        <title>Lake Tanganyika Metagenome-Assembled Genomes (MAGs).</title>
        <authorList>
            <person name="Tran P."/>
        </authorList>
    </citation>
    <scope>NUCLEOTIDE SEQUENCE</scope>
    <source>
        <strain evidence="10">K_DeepCast_150m_m2_040</strain>
    </source>
</reference>
<evidence type="ECO:0000256" key="4">
    <source>
        <dbReference type="ARBA" id="ARBA00022777"/>
    </source>
</evidence>
<evidence type="ECO:0000256" key="6">
    <source>
        <dbReference type="ARBA" id="ARBA00023157"/>
    </source>
</evidence>
<dbReference type="GO" id="GO:0006071">
    <property type="term" value="P:glycerol metabolic process"/>
    <property type="evidence" value="ECO:0007669"/>
    <property type="project" value="TreeGrafter"/>
</dbReference>
<evidence type="ECO:0000256" key="7">
    <source>
        <dbReference type="ARBA" id="ARBA00023308"/>
    </source>
</evidence>
<evidence type="ECO:0000256" key="3">
    <source>
        <dbReference type="ARBA" id="ARBA00022741"/>
    </source>
</evidence>
<dbReference type="GO" id="GO:0005524">
    <property type="term" value="F:ATP binding"/>
    <property type="evidence" value="ECO:0007669"/>
    <property type="project" value="UniProtKB-KW"/>
</dbReference>
<organism evidence="10 11">
    <name type="scientific">candidate division WOR-3 bacterium</name>
    <dbReference type="NCBI Taxonomy" id="2052148"/>
    <lineage>
        <taxon>Bacteria</taxon>
        <taxon>Bacteria division WOR-3</taxon>
    </lineage>
</organism>
<gene>
    <name evidence="10" type="ORF">FJY68_01135</name>
</gene>
<dbReference type="AlphaFoldDB" id="A0A937XE47"/>
<dbReference type="InterPro" id="IPR013449">
    <property type="entry name" value="Rhamnulokinase"/>
</dbReference>
<keyword evidence="5" id="KW-0067">ATP-binding</keyword>
<evidence type="ECO:0000256" key="2">
    <source>
        <dbReference type="ARBA" id="ARBA00022679"/>
    </source>
</evidence>
<name>A0A937XE47_UNCW3</name>
<dbReference type="InterPro" id="IPR043129">
    <property type="entry name" value="ATPase_NBD"/>
</dbReference>
<dbReference type="GO" id="GO:0019301">
    <property type="term" value="P:rhamnose catabolic process"/>
    <property type="evidence" value="ECO:0007669"/>
    <property type="project" value="InterPro"/>
</dbReference>